<dbReference type="Gene3D" id="2.20.200.10">
    <property type="entry name" value="Outer membrane efflux proteins (OEP)"/>
    <property type="match status" value="1"/>
</dbReference>
<dbReference type="EMBL" id="JBDIVE010000001">
    <property type="protein sequence ID" value="MEN3067328.1"/>
    <property type="molecule type" value="Genomic_DNA"/>
</dbReference>
<sequence>MTLRPLPLALLLALSLSACTTLGIHSSYTTPAAQIAPQWQYAKDAPSGNAVAVTQAWWQAFGDPALNALIQQSLARNNDLAAATLKLQRARLQAGLSAEALTPTLSGSLGTSTQSSLREQGSTSRSASAQLQAAWEIDLWNKLGSQRDASNWEAQASAQDRESTALSLSGSMARLYWQQAYLAERIRHSEDSVAYAQRTLDLVRSKQTAGAASGLDTLQAEQSLASQQASHTQLIQQRNEALNSLALLLDGDAPVAPLPAQLPQSALPAVDAGLPASLLANRPDLRAAELRLRSTLATADATRASLYPALTLTGTLGSSSDTLRHVMENPLGSLASNLSLPFLQWTTTQLNIKVAQADYDIAVVNFRQTLYTALGDVNNALSARQQYAAQAQALQTSLKAAREIERLYEVRYRAGGATLQSWLDAQETRRTAENALAENHYNRLSNHVSLVLALGGSATLDAP</sequence>
<dbReference type="Pfam" id="PF02321">
    <property type="entry name" value="OEP"/>
    <property type="match status" value="2"/>
</dbReference>
<dbReference type="InterPro" id="IPR010131">
    <property type="entry name" value="MdtP/NodT-like"/>
</dbReference>
<evidence type="ECO:0000256" key="2">
    <source>
        <dbReference type="RuleBase" id="RU362097"/>
    </source>
</evidence>
<proteinExistence type="inferred from homology"/>
<dbReference type="NCBIfam" id="TIGR01845">
    <property type="entry name" value="outer_NodT"/>
    <property type="match status" value="1"/>
</dbReference>
<dbReference type="SUPFAM" id="SSF56954">
    <property type="entry name" value="Outer membrane efflux proteins (OEP)"/>
    <property type="match status" value="1"/>
</dbReference>
<accession>A0ABU9YUU5</accession>
<gene>
    <name evidence="3" type="ORF">ABDB84_02485</name>
</gene>
<comment type="caution">
    <text evidence="3">The sequence shown here is derived from an EMBL/GenBank/DDBJ whole genome shotgun (WGS) entry which is preliminary data.</text>
</comment>
<dbReference type="Gene3D" id="1.20.1600.10">
    <property type="entry name" value="Outer membrane efflux proteins (OEP)"/>
    <property type="match status" value="1"/>
</dbReference>
<dbReference type="RefSeq" id="WP_345918095.1">
    <property type="nucleotide sequence ID" value="NZ_JBDIVE010000001.1"/>
</dbReference>
<reference evidence="3 4" key="1">
    <citation type="journal article" date="2018" name="Int. J. Syst. Evol. Microbiol.">
        <title>Uliginosibacterium sediminicola sp. nov., isolated from freshwater sediment.</title>
        <authorList>
            <person name="Hwang W.M."/>
            <person name="Kim S.M."/>
            <person name="Kang K."/>
            <person name="Ahn T.Y."/>
        </authorList>
    </citation>
    <scope>NUCLEOTIDE SEQUENCE [LARGE SCALE GENOMIC DNA]</scope>
    <source>
        <strain evidence="3 4">M1-21</strain>
    </source>
</reference>
<keyword evidence="2" id="KW-0812">Transmembrane</keyword>
<keyword evidence="2" id="KW-0564">Palmitate</keyword>
<keyword evidence="4" id="KW-1185">Reference proteome</keyword>
<organism evidence="3 4">
    <name type="scientific">Uliginosibacterium sediminicola</name>
    <dbReference type="NCBI Taxonomy" id="2024550"/>
    <lineage>
        <taxon>Bacteria</taxon>
        <taxon>Pseudomonadati</taxon>
        <taxon>Pseudomonadota</taxon>
        <taxon>Betaproteobacteria</taxon>
        <taxon>Rhodocyclales</taxon>
        <taxon>Zoogloeaceae</taxon>
        <taxon>Uliginosibacterium</taxon>
    </lineage>
</organism>
<dbReference type="InterPro" id="IPR003423">
    <property type="entry name" value="OMP_efflux"/>
</dbReference>
<comment type="subcellular location">
    <subcellularLocation>
        <location evidence="2">Cell membrane</location>
        <topology evidence="2">Lipid-anchor</topology>
    </subcellularLocation>
</comment>
<feature type="signal peptide" evidence="2">
    <location>
        <begin position="1"/>
        <end position="20"/>
    </location>
</feature>
<dbReference type="PROSITE" id="PS51257">
    <property type="entry name" value="PROKAR_LIPOPROTEIN"/>
    <property type="match status" value="1"/>
</dbReference>
<keyword evidence="2" id="KW-1134">Transmembrane beta strand</keyword>
<dbReference type="PANTHER" id="PTHR30203">
    <property type="entry name" value="OUTER MEMBRANE CATION EFFLUX PROTEIN"/>
    <property type="match status" value="1"/>
</dbReference>
<evidence type="ECO:0000313" key="4">
    <source>
        <dbReference type="Proteomes" id="UP001410394"/>
    </source>
</evidence>
<evidence type="ECO:0000256" key="1">
    <source>
        <dbReference type="ARBA" id="ARBA00007613"/>
    </source>
</evidence>
<evidence type="ECO:0000313" key="3">
    <source>
        <dbReference type="EMBL" id="MEN3067328.1"/>
    </source>
</evidence>
<dbReference type="Proteomes" id="UP001410394">
    <property type="component" value="Unassembled WGS sequence"/>
</dbReference>
<dbReference type="PANTHER" id="PTHR30203:SF32">
    <property type="entry name" value="CATION EFFLUX SYSTEM PROTEIN CUSC"/>
    <property type="match status" value="1"/>
</dbReference>
<feature type="chain" id="PRO_5045003949" evidence="2">
    <location>
        <begin position="21"/>
        <end position="463"/>
    </location>
</feature>
<name>A0ABU9YUU5_9RHOO</name>
<keyword evidence="2" id="KW-0732">Signal</keyword>
<comment type="similarity">
    <text evidence="1 2">Belongs to the outer membrane factor (OMF) (TC 1.B.17) family.</text>
</comment>
<keyword evidence="2" id="KW-0472">Membrane</keyword>
<keyword evidence="2" id="KW-0449">Lipoprotein</keyword>
<protein>
    <submittedName>
        <fullName evidence="3">Efflux transporter outer membrane subunit</fullName>
    </submittedName>
</protein>